<dbReference type="Gene3D" id="3.30.70.3290">
    <property type="match status" value="1"/>
</dbReference>
<dbReference type="GO" id="GO:0016491">
    <property type="term" value="F:oxidoreductase activity"/>
    <property type="evidence" value="ECO:0007669"/>
    <property type="project" value="UniProtKB-KW"/>
</dbReference>
<reference evidence="14" key="1">
    <citation type="submission" date="2020-11" db="EMBL/GenBank/DDBJ databases">
        <authorList>
            <person name="Tran Van P."/>
        </authorList>
    </citation>
    <scope>NUCLEOTIDE SEQUENCE</scope>
</reference>
<dbReference type="UniPathway" id="UPA00094"/>
<name>A0A7R9PZJ5_9ACAR</name>
<dbReference type="OrthoDB" id="3509362at2759"/>
<dbReference type="InterPro" id="IPR020843">
    <property type="entry name" value="ER"/>
</dbReference>
<dbReference type="InterPro" id="IPR016036">
    <property type="entry name" value="Malonyl_transacylase_ACP-bd"/>
</dbReference>
<dbReference type="GO" id="GO:0004312">
    <property type="term" value="F:fatty acid synthase activity"/>
    <property type="evidence" value="ECO:0007669"/>
    <property type="project" value="TreeGrafter"/>
</dbReference>
<evidence type="ECO:0000259" key="13">
    <source>
        <dbReference type="PROSITE" id="PS52019"/>
    </source>
</evidence>
<dbReference type="SUPFAM" id="SSF52151">
    <property type="entry name" value="FabD/lysophospholipase-like"/>
    <property type="match status" value="1"/>
</dbReference>
<keyword evidence="5" id="KW-0276">Fatty acid metabolism</keyword>
<organism evidence="14">
    <name type="scientific">Medioppia subpectinata</name>
    <dbReference type="NCBI Taxonomy" id="1979941"/>
    <lineage>
        <taxon>Eukaryota</taxon>
        <taxon>Metazoa</taxon>
        <taxon>Ecdysozoa</taxon>
        <taxon>Arthropoda</taxon>
        <taxon>Chelicerata</taxon>
        <taxon>Arachnida</taxon>
        <taxon>Acari</taxon>
        <taxon>Acariformes</taxon>
        <taxon>Sarcoptiformes</taxon>
        <taxon>Oribatida</taxon>
        <taxon>Brachypylina</taxon>
        <taxon>Oppioidea</taxon>
        <taxon>Oppiidae</taxon>
        <taxon>Medioppia</taxon>
    </lineage>
</organism>
<dbReference type="PROSITE" id="PS52004">
    <property type="entry name" value="KS3_2"/>
    <property type="match status" value="1"/>
</dbReference>
<evidence type="ECO:0000256" key="11">
    <source>
        <dbReference type="PROSITE-ProRule" id="PRU01363"/>
    </source>
</evidence>
<dbReference type="Gene3D" id="3.10.129.110">
    <property type="entry name" value="Polyketide synthase dehydratase"/>
    <property type="match status" value="1"/>
</dbReference>
<feature type="domain" description="Ketosynthase family 3 (KS3)" evidence="12">
    <location>
        <begin position="1"/>
        <end position="112"/>
    </location>
</feature>
<evidence type="ECO:0000256" key="2">
    <source>
        <dbReference type="ARBA" id="ARBA00022516"/>
    </source>
</evidence>
<dbReference type="SMART" id="SM00829">
    <property type="entry name" value="PKS_ER"/>
    <property type="match status" value="1"/>
</dbReference>
<dbReference type="InterPro" id="IPR020841">
    <property type="entry name" value="PKS_Beta-ketoAc_synthase_dom"/>
</dbReference>
<dbReference type="Pfam" id="PF21089">
    <property type="entry name" value="PKS_DH_N"/>
    <property type="match status" value="1"/>
</dbReference>
<dbReference type="EMBL" id="CAJPIZ010003351">
    <property type="protein sequence ID" value="CAG2106246.1"/>
    <property type="molecule type" value="Genomic_DNA"/>
</dbReference>
<dbReference type="InterPro" id="IPR049900">
    <property type="entry name" value="PKS_mFAS_DH"/>
</dbReference>
<dbReference type="InterPro" id="IPR049552">
    <property type="entry name" value="PKS_DH_N"/>
</dbReference>
<sequence>MMSLFVGDAQEVKAVYNAYCEGRTQPLPLGALKSNTGHSEGASGISSVIKVLIAFENQCIPPNINLKQLKEELKRYFPPLMIITEKHNYEPGLAAINNFGIGGTNVHVLLEPNTKLGTSDGPTICQNIPRIVNICGRTQDAVNRVMDFIQNNPKRVTNDFLALLAPVMRFSPDINSGGMPYRGVMKGKSARPLWLVFPGLGGQWPAMAKALMTIKIFADKVEECHQILHEFGIDLKNLLLSEDKTAMSTMTAKFCSTTALEIAMFEVMKALDITPDGIIGHSFGETACAYADGCLSTRDAMIAAYFRGTITENDNKIPKGLMAVVGLSRDEALKWCPNGVFIACNNAKNSVVVSGLINEMKALIHTLTKKGVFVRQLESCEIPYHSQYLITSAKPITEAIKKYTQNPKLRSRKWVSTSLMATDPSDEALKYASAEYFVYNLLNPVHFYDRLKDLPSDAIVLELGPHSVFGKIVTETLDNCTYVSLIKKDSNDTNLDTLLTGLATLYESGINISIEKLYARVEWPVARSTQSISSLIQWEHKESINWPLYPHNYNSMNVSDYNFTIDAITHKSHMLYLDHSVDGNPIFPATGYLMLAWRKLAASIGKLWYEVPVIFEHVQFKRAVFLKVSSKTKLTVKYFAATAEFVVLEADDVCVVGKVRNPKDDVLLTPNAILDRQKLMASTQYSLDRKDIYKELGVVGLDYGQHFQRLRRIQTNDFREIYGINEWDGNCVTYLDAMLQSMTFVNPFRILKLPVMIRSVRVDPRVLFAAIRRNHNLVTTESENNNQDTLADLGMYHGQVDHNERDTNIYKEVIGLEKERSTQFEKRFCIFSADMPLYFNAKTNKLVANGLEIEGLQTLPIQRRTDGTDLVLNSYGFYPNHDTTAIDAFERNVFVNYLEQKMIASKESSNLMENVWLVANDSCINGIIGLMNCLRLEPGGEVFRYIFHMDTNTDTNTDTNIDFNTIPYSDILANDLMANVIKGGKVGTYRHSKLPKDYDKCVSDNYYLNWGQTRDLSSLQWADTGQRVMGLEFGRMFCTTANVADNYMTAIPEHWSMAEAVTVLTTYSTVHYGLIKRANLSKGESVLIHSAAGGVGQAAIYVCKHYECDIYATVGTEEKKQFLINEYNIPENRIFSSRDILFKNEIMDATDGQGVDVVLNSLTGEKLSAGLECLAFSGRFVEIGKYDMIYNKQLAMNDFIRNIQFIGVSVDGIIINDIHYLDEFYNWMHKNCTNGCVKPLNYTVFEAKDADKAFRYMTSGEHIGKVIVKMREEEKERTALTFIKPVPKLLVSVKTYFNPNKVYIITGGLGGFGLELIPWMQSLGARKFVVTSRSSLKTDYQKFIYNRFQYISNEKKYFDCQWLISTANGLTIEGTKQLLNEAKELAPIGGVFHLALELNDSLFENITIEKFCSSIDTKHKIFANLDQMTRQLHYKLDYFVVFSSAVCGKGHNGQSNYGFGNSLCERICEERRRDGLHGLAVQYGPIADVGVLEDINQVVMLSTMKKQRIHSCCNVLDKLLAIKQPIVTSHVINYK</sequence>
<dbReference type="Gene3D" id="3.40.47.10">
    <property type="match status" value="1"/>
</dbReference>
<keyword evidence="6" id="KW-0521">NADP</keyword>
<dbReference type="PANTHER" id="PTHR43775">
    <property type="entry name" value="FATTY ACID SYNTHASE"/>
    <property type="match status" value="1"/>
</dbReference>
<dbReference type="InterPro" id="IPR001227">
    <property type="entry name" value="Ac_transferase_dom_sf"/>
</dbReference>
<evidence type="ECO:0000313" key="15">
    <source>
        <dbReference type="Proteomes" id="UP000759131"/>
    </source>
</evidence>
<evidence type="ECO:0000256" key="5">
    <source>
        <dbReference type="ARBA" id="ARBA00022832"/>
    </source>
</evidence>
<dbReference type="InterPro" id="IPR036291">
    <property type="entry name" value="NAD(P)-bd_dom_sf"/>
</dbReference>
<keyword evidence="15" id="KW-1185">Reference proteome</keyword>
<evidence type="ECO:0000256" key="9">
    <source>
        <dbReference type="ARBA" id="ARBA00023160"/>
    </source>
</evidence>
<dbReference type="Pfam" id="PF16197">
    <property type="entry name" value="KAsynt_C_assoc"/>
    <property type="match status" value="1"/>
</dbReference>
<dbReference type="Pfam" id="PF21149">
    <property type="entry name" value="FAS_pseudo-KR"/>
    <property type="match status" value="1"/>
</dbReference>
<evidence type="ECO:0000259" key="12">
    <source>
        <dbReference type="PROSITE" id="PS52004"/>
    </source>
</evidence>
<evidence type="ECO:0000256" key="10">
    <source>
        <dbReference type="ARBA" id="ARBA00023268"/>
    </source>
</evidence>
<evidence type="ECO:0000313" key="14">
    <source>
        <dbReference type="EMBL" id="CAD7625816.1"/>
    </source>
</evidence>
<dbReference type="SMART" id="SM00822">
    <property type="entry name" value="PKS_KR"/>
    <property type="match status" value="1"/>
</dbReference>
<evidence type="ECO:0000256" key="4">
    <source>
        <dbReference type="ARBA" id="ARBA00022679"/>
    </source>
</evidence>
<keyword evidence="7" id="KW-0560">Oxidoreductase</keyword>
<feature type="region of interest" description="N-terminal hotdog fold" evidence="11">
    <location>
        <begin position="546"/>
        <end position="666"/>
    </location>
</feature>
<dbReference type="EMBL" id="OC857926">
    <property type="protein sequence ID" value="CAD7625816.1"/>
    <property type="molecule type" value="Genomic_DNA"/>
</dbReference>
<dbReference type="InterPro" id="IPR014043">
    <property type="entry name" value="Acyl_transferase_dom"/>
</dbReference>
<dbReference type="CDD" id="cd05195">
    <property type="entry name" value="enoyl_red"/>
    <property type="match status" value="1"/>
</dbReference>
<dbReference type="InterPro" id="IPR016039">
    <property type="entry name" value="Thiolase-like"/>
</dbReference>
<dbReference type="SUPFAM" id="SSF51735">
    <property type="entry name" value="NAD(P)-binding Rossmann-fold domains"/>
    <property type="match status" value="2"/>
</dbReference>
<dbReference type="Gene3D" id="3.40.366.10">
    <property type="entry name" value="Malonyl-Coenzyme A Acyl Carrier Protein, domain 2"/>
    <property type="match status" value="1"/>
</dbReference>
<feature type="region of interest" description="C-terminal hotdog fold" evidence="11">
    <location>
        <begin position="684"/>
        <end position="827"/>
    </location>
</feature>
<keyword evidence="4" id="KW-0808">Transferase</keyword>
<keyword evidence="8" id="KW-0443">Lipid metabolism</keyword>
<dbReference type="SMART" id="SM00827">
    <property type="entry name" value="PKS_AT"/>
    <property type="match status" value="1"/>
</dbReference>
<dbReference type="Pfam" id="PF00698">
    <property type="entry name" value="Acyl_transf_1"/>
    <property type="match status" value="1"/>
</dbReference>
<proteinExistence type="predicted"/>
<dbReference type="FunFam" id="3.40.50.720:FF:000209">
    <property type="entry name" value="Polyketide synthase Pks12"/>
    <property type="match status" value="1"/>
</dbReference>
<dbReference type="Gene3D" id="3.40.50.720">
    <property type="entry name" value="NAD(P)-binding Rossmann-like Domain"/>
    <property type="match status" value="2"/>
</dbReference>
<evidence type="ECO:0000256" key="3">
    <source>
        <dbReference type="ARBA" id="ARBA00022553"/>
    </source>
</evidence>
<dbReference type="SUPFAM" id="SSF55048">
    <property type="entry name" value="Probable ACP-binding domain of malonyl-CoA ACP transacylase"/>
    <property type="match status" value="1"/>
</dbReference>
<keyword evidence="9" id="KW-0275">Fatty acid biosynthesis</keyword>
<feature type="domain" description="PKS/mFAS DH" evidence="13">
    <location>
        <begin position="546"/>
        <end position="827"/>
    </location>
</feature>
<keyword evidence="2" id="KW-0444">Lipid biosynthesis</keyword>
<gene>
    <name evidence="14" type="ORF">OSB1V03_LOCUS6249</name>
</gene>
<protein>
    <submittedName>
        <fullName evidence="14">Uncharacterized protein</fullName>
    </submittedName>
</protein>
<evidence type="ECO:0000256" key="8">
    <source>
        <dbReference type="ARBA" id="ARBA00023098"/>
    </source>
</evidence>
<dbReference type="InterPro" id="IPR013968">
    <property type="entry name" value="PKS_KR"/>
</dbReference>
<dbReference type="InterPro" id="IPR032821">
    <property type="entry name" value="PKS_assoc"/>
</dbReference>
<dbReference type="InterPro" id="IPR050091">
    <property type="entry name" value="PKS_NRPS_Biosynth_Enz"/>
</dbReference>
<feature type="active site" description="Proton donor; for dehydratase activity" evidence="11">
    <location>
        <position position="736"/>
    </location>
</feature>
<dbReference type="InterPro" id="IPR016035">
    <property type="entry name" value="Acyl_Trfase/lysoPLipase"/>
</dbReference>
<evidence type="ECO:0000256" key="7">
    <source>
        <dbReference type="ARBA" id="ARBA00023002"/>
    </source>
</evidence>
<keyword evidence="3" id="KW-0597">Phosphoprotein</keyword>
<dbReference type="PANTHER" id="PTHR43775:SF7">
    <property type="entry name" value="FATTY ACID SYNTHASE"/>
    <property type="match status" value="1"/>
</dbReference>
<dbReference type="Proteomes" id="UP000759131">
    <property type="component" value="Unassembled WGS sequence"/>
</dbReference>
<dbReference type="InterPro" id="IPR057326">
    <property type="entry name" value="KR_dom"/>
</dbReference>
<dbReference type="SUPFAM" id="SSF53901">
    <property type="entry name" value="Thiolase-like"/>
    <property type="match status" value="1"/>
</dbReference>
<keyword evidence="1" id="KW-0596">Phosphopantetheine</keyword>
<dbReference type="PROSITE" id="PS52019">
    <property type="entry name" value="PKS_MFAS_DH"/>
    <property type="match status" value="1"/>
</dbReference>
<dbReference type="Pfam" id="PF13602">
    <property type="entry name" value="ADH_zinc_N_2"/>
    <property type="match status" value="1"/>
</dbReference>
<dbReference type="InterPro" id="IPR042104">
    <property type="entry name" value="PKS_dehydratase_sf"/>
</dbReference>
<accession>A0A7R9PZJ5</accession>
<evidence type="ECO:0000256" key="6">
    <source>
        <dbReference type="ARBA" id="ARBA00022857"/>
    </source>
</evidence>
<evidence type="ECO:0000256" key="1">
    <source>
        <dbReference type="ARBA" id="ARBA00022450"/>
    </source>
</evidence>
<dbReference type="GO" id="GO:0006633">
    <property type="term" value="P:fatty acid biosynthetic process"/>
    <property type="evidence" value="ECO:0007669"/>
    <property type="project" value="UniProtKB-UniPathway"/>
</dbReference>
<dbReference type="Pfam" id="PF02801">
    <property type="entry name" value="Ketoacyl-synt_C"/>
    <property type="match status" value="1"/>
</dbReference>
<dbReference type="Pfam" id="PF08659">
    <property type="entry name" value="KR"/>
    <property type="match status" value="1"/>
</dbReference>
<dbReference type="InterPro" id="IPR014031">
    <property type="entry name" value="Ketoacyl_synth_C"/>
</dbReference>
<feature type="active site" description="Proton acceptor; for dehydratase activity" evidence="11">
    <location>
        <position position="579"/>
    </location>
</feature>
<dbReference type="Gene3D" id="3.90.180.10">
    <property type="entry name" value="Medium-chain alcohol dehydrogenases, catalytic domain"/>
    <property type="match status" value="1"/>
</dbReference>
<dbReference type="InterPro" id="IPR049391">
    <property type="entry name" value="FAS_pseudo-KR"/>
</dbReference>
<keyword evidence="10" id="KW-0511">Multifunctional enzyme</keyword>